<dbReference type="Proteomes" id="UP000095282">
    <property type="component" value="Unplaced"/>
</dbReference>
<protein>
    <submittedName>
        <fullName evidence="3">BBS1 domain-containing protein</fullName>
    </submittedName>
</protein>
<accession>A0A1I7TL84</accession>
<dbReference type="Pfam" id="PF14779">
    <property type="entry name" value="BBS1"/>
    <property type="match status" value="1"/>
</dbReference>
<dbReference type="InterPro" id="IPR032728">
    <property type="entry name" value="BBS1_N"/>
</dbReference>
<dbReference type="WBParaSite" id="Csp11.Scaffold628.g7025.t1">
    <property type="protein sequence ID" value="Csp11.Scaffold628.g7025.t1"/>
    <property type="gene ID" value="Csp11.Scaffold628.g7025"/>
</dbReference>
<evidence type="ECO:0000313" key="2">
    <source>
        <dbReference type="Proteomes" id="UP000095282"/>
    </source>
</evidence>
<proteinExistence type="predicted"/>
<organism evidence="2 3">
    <name type="scientific">Caenorhabditis tropicalis</name>
    <dbReference type="NCBI Taxonomy" id="1561998"/>
    <lineage>
        <taxon>Eukaryota</taxon>
        <taxon>Metazoa</taxon>
        <taxon>Ecdysozoa</taxon>
        <taxon>Nematoda</taxon>
        <taxon>Chromadorea</taxon>
        <taxon>Rhabditida</taxon>
        <taxon>Rhabditina</taxon>
        <taxon>Rhabditomorpha</taxon>
        <taxon>Rhabditoidea</taxon>
        <taxon>Rhabditidae</taxon>
        <taxon>Peloderinae</taxon>
        <taxon>Caenorhabditis</taxon>
    </lineage>
</organism>
<dbReference type="STRING" id="1561998.A0A1I7TL84"/>
<dbReference type="AlphaFoldDB" id="A0A1I7TL84"/>
<feature type="domain" description="Bardet-Biedl syndrome 1 N-terminal" evidence="1">
    <location>
        <begin position="11"/>
        <end position="84"/>
    </location>
</feature>
<keyword evidence="2" id="KW-1185">Reference proteome</keyword>
<evidence type="ECO:0000313" key="3">
    <source>
        <dbReference type="WBParaSite" id="Csp11.Scaffold628.g7025.t1"/>
    </source>
</evidence>
<sequence>MAKPEENHSKWTTPAMINDSDVKNCASNCVALSTVFNGDDSTKLIIAQKGYFFKNMRLRAFDGLKQHSEYTLTDEPDALIALNNGPCEVSFCSLKLPEIHLLG</sequence>
<reference evidence="3" key="1">
    <citation type="submission" date="2016-11" db="UniProtKB">
        <authorList>
            <consortium name="WormBaseParasite"/>
        </authorList>
    </citation>
    <scope>IDENTIFICATION</scope>
</reference>
<name>A0A1I7TL84_9PELO</name>
<evidence type="ECO:0000259" key="1">
    <source>
        <dbReference type="Pfam" id="PF14779"/>
    </source>
</evidence>